<dbReference type="Proteomes" id="UP000243073">
    <property type="component" value="Unassembled WGS sequence"/>
</dbReference>
<dbReference type="AlphaFoldDB" id="A0A1J4QI18"/>
<sequence length="63" mass="6341">MKTGQRVTNALRVTLVGQILFKGGDHAAVVECFALQQGAAVTGGAMAGQLGTDSAVARGRAGR</sequence>
<organism evidence="1 2">
    <name type="scientific">Oceanisphaera psychrotolerans</name>
    <dbReference type="NCBI Taxonomy" id="1414654"/>
    <lineage>
        <taxon>Bacteria</taxon>
        <taxon>Pseudomonadati</taxon>
        <taxon>Pseudomonadota</taxon>
        <taxon>Gammaproteobacteria</taxon>
        <taxon>Aeromonadales</taxon>
        <taxon>Aeromonadaceae</taxon>
        <taxon>Oceanisphaera</taxon>
    </lineage>
</organism>
<protein>
    <submittedName>
        <fullName evidence="1">Uncharacterized protein</fullName>
    </submittedName>
</protein>
<gene>
    <name evidence="1" type="ORF">BFR47_08295</name>
</gene>
<proteinExistence type="predicted"/>
<reference evidence="1 2" key="1">
    <citation type="submission" date="2016-07" db="EMBL/GenBank/DDBJ databases">
        <title>Draft Genome Sequence of Oceanisphaera psychrotolerans, isolated from coastal sediment samples.</title>
        <authorList>
            <person name="Zhuo S."/>
            <person name="Ruan Z."/>
        </authorList>
    </citation>
    <scope>NUCLEOTIDE SEQUENCE [LARGE SCALE GENOMIC DNA]</scope>
    <source>
        <strain evidence="1 2">LAM-WHM-ZC</strain>
    </source>
</reference>
<name>A0A1J4QI18_9GAMM</name>
<keyword evidence="2" id="KW-1185">Reference proteome</keyword>
<accession>A0A1J4QI18</accession>
<comment type="caution">
    <text evidence="1">The sequence shown here is derived from an EMBL/GenBank/DDBJ whole genome shotgun (WGS) entry which is preliminary data.</text>
</comment>
<evidence type="ECO:0000313" key="1">
    <source>
        <dbReference type="EMBL" id="OIN14282.1"/>
    </source>
</evidence>
<evidence type="ECO:0000313" key="2">
    <source>
        <dbReference type="Proteomes" id="UP000243073"/>
    </source>
</evidence>
<dbReference type="EMBL" id="MDKE01000002">
    <property type="protein sequence ID" value="OIN14282.1"/>
    <property type="molecule type" value="Genomic_DNA"/>
</dbReference>